<reference evidence="12 13" key="1">
    <citation type="submission" date="2020-07" db="EMBL/GenBank/DDBJ databases">
        <title>Genomic Encyclopedia of Type Strains, Phase IV (KMG-V): Genome sequencing to study the core and pangenomes of soil and plant-associated prokaryotes.</title>
        <authorList>
            <person name="Whitman W."/>
        </authorList>
    </citation>
    <scope>NUCLEOTIDE SEQUENCE [LARGE SCALE GENOMIC DNA]</scope>
    <source>
        <strain evidence="12 13">RH2WT43</strain>
    </source>
</reference>
<evidence type="ECO:0000256" key="3">
    <source>
        <dbReference type="ARBA" id="ARBA00017228"/>
    </source>
</evidence>
<evidence type="ECO:0000256" key="10">
    <source>
        <dbReference type="RuleBase" id="RU364116"/>
    </source>
</evidence>
<keyword evidence="4 10" id="KW-0349">Heme</keyword>
<dbReference type="PANTHER" id="PTHR13932">
    <property type="entry name" value="COPROPORPHYRINIGEN III OXIDASE"/>
    <property type="match status" value="1"/>
</dbReference>
<evidence type="ECO:0000256" key="6">
    <source>
        <dbReference type="ARBA" id="ARBA00022723"/>
    </source>
</evidence>
<evidence type="ECO:0000256" key="5">
    <source>
        <dbReference type="ARBA" id="ARBA00022691"/>
    </source>
</evidence>
<proteinExistence type="inferred from homology"/>
<keyword evidence="6 10" id="KW-0479">Metal-binding</keyword>
<keyword evidence="7 10" id="KW-0408">Iron</keyword>
<feature type="domain" description="Radical SAM core" evidence="11">
    <location>
        <begin position="2"/>
        <end position="239"/>
    </location>
</feature>
<dbReference type="EMBL" id="JACGXL010000007">
    <property type="protein sequence ID" value="MBA8889648.1"/>
    <property type="molecule type" value="Genomic_DNA"/>
</dbReference>
<keyword evidence="8 10" id="KW-0411">Iron-sulfur</keyword>
<dbReference type="PANTHER" id="PTHR13932:SF5">
    <property type="entry name" value="RADICAL S-ADENOSYL METHIONINE DOMAIN-CONTAINING PROTEIN 1, MITOCHONDRIAL"/>
    <property type="match status" value="1"/>
</dbReference>
<dbReference type="SFLD" id="SFLDS00029">
    <property type="entry name" value="Radical_SAM"/>
    <property type="match status" value="1"/>
</dbReference>
<evidence type="ECO:0000259" key="11">
    <source>
        <dbReference type="PROSITE" id="PS51918"/>
    </source>
</evidence>
<evidence type="ECO:0000256" key="7">
    <source>
        <dbReference type="ARBA" id="ARBA00023004"/>
    </source>
</evidence>
<dbReference type="SUPFAM" id="SSF102114">
    <property type="entry name" value="Radical SAM enzymes"/>
    <property type="match status" value="1"/>
</dbReference>
<dbReference type="SFLD" id="SFLDF00562">
    <property type="entry name" value="HemN-like__clustered_with_heat"/>
    <property type="match status" value="1"/>
</dbReference>
<keyword evidence="5 10" id="KW-0949">S-adenosyl-L-methionine</keyword>
<dbReference type="GO" id="GO:0046872">
    <property type="term" value="F:metal ion binding"/>
    <property type="evidence" value="ECO:0007669"/>
    <property type="project" value="UniProtKB-UniRule"/>
</dbReference>
<comment type="function">
    <text evidence="10">Probably acts as a heme chaperone, transferring heme to an unknown acceptor. Binds one molecule of heme per monomer, possibly covalently. Binds 1 [4Fe-4S] cluster. The cluster is coordinated with 3 cysteines and an exchangeable S-adenosyl-L-methionine.</text>
</comment>
<dbReference type="Pfam" id="PF04055">
    <property type="entry name" value="Radical_SAM"/>
    <property type="match status" value="1"/>
</dbReference>
<evidence type="ECO:0000256" key="1">
    <source>
        <dbReference type="ARBA" id="ARBA00001966"/>
    </source>
</evidence>
<evidence type="ECO:0000256" key="2">
    <source>
        <dbReference type="ARBA" id="ARBA00006100"/>
    </source>
</evidence>
<dbReference type="Proteomes" id="UP000550401">
    <property type="component" value="Unassembled WGS sequence"/>
</dbReference>
<dbReference type="RefSeq" id="WP_182532685.1">
    <property type="nucleotide sequence ID" value="NZ_JACGXL010000007.1"/>
</dbReference>
<dbReference type="GO" id="GO:0004109">
    <property type="term" value="F:coproporphyrinogen oxidase activity"/>
    <property type="evidence" value="ECO:0007669"/>
    <property type="project" value="InterPro"/>
</dbReference>
<comment type="cofactor">
    <cofactor evidence="1">
        <name>[4Fe-4S] cluster</name>
        <dbReference type="ChEBI" id="CHEBI:49883"/>
    </cofactor>
</comment>
<name>A0A839F7Z7_9GAMM</name>
<comment type="subcellular location">
    <subcellularLocation>
        <location evidence="10">Cytoplasm</location>
    </subcellularLocation>
</comment>
<gene>
    <name evidence="12" type="ORF">FHW12_003894</name>
</gene>
<dbReference type="PROSITE" id="PS51918">
    <property type="entry name" value="RADICAL_SAM"/>
    <property type="match status" value="1"/>
</dbReference>
<keyword evidence="10" id="KW-0963">Cytoplasm</keyword>
<dbReference type="InterPro" id="IPR034505">
    <property type="entry name" value="Coproporphyrinogen-III_oxidase"/>
</dbReference>
<dbReference type="NCBIfam" id="TIGR00539">
    <property type="entry name" value="hemN_rel"/>
    <property type="match status" value="1"/>
</dbReference>
<evidence type="ECO:0000256" key="8">
    <source>
        <dbReference type="ARBA" id="ARBA00023014"/>
    </source>
</evidence>
<comment type="caution">
    <text evidence="12">The sequence shown here is derived from an EMBL/GenBank/DDBJ whole genome shotgun (WGS) entry which is preliminary data.</text>
</comment>
<evidence type="ECO:0000313" key="12">
    <source>
        <dbReference type="EMBL" id="MBA8889648.1"/>
    </source>
</evidence>
<evidence type="ECO:0000256" key="4">
    <source>
        <dbReference type="ARBA" id="ARBA00022617"/>
    </source>
</evidence>
<dbReference type="InterPro" id="IPR006638">
    <property type="entry name" value="Elp3/MiaA/NifB-like_rSAM"/>
</dbReference>
<keyword evidence="12" id="KW-0560">Oxidoreductase</keyword>
<dbReference type="SFLD" id="SFLDG01082">
    <property type="entry name" value="B12-binding_domain_containing"/>
    <property type="match status" value="1"/>
</dbReference>
<dbReference type="InterPro" id="IPR004559">
    <property type="entry name" value="HemW-like"/>
</dbReference>
<sequence>MPLIAPPLSLYVHIPWCVRKCPYCDFNSHAQAGALPVDEYVRALLADLDRDLAHFGATLAHRPLHSVFFGGGTPSLFSPEAIARVLDGVAARLELPRDAEVTLETNPGTVEHGRFDGYLAAGVNRLSLGVQSFDDDKLRRLGRIHSAGDAERAVKQAQDAGYANINLDLMYALPEQTLGGALDDVERALALQPTHVSHYQLTLEPNTLFAAKPPPLPDEDGAWDMQEACQVELADAGYAQYEVSAYALAGRRAAHNLNYWRFGDYLGIGAGAHGKLSDAAHARIVRTAKVKLPRSYLDRAARREAFGTQADVAAIDLPFEFMMNALRLEEGVDAALFGERTGLAPAAIATQLAQARQRGWMVEDPTRLAATALGRRYLNDVIGAFLPEPTA</sequence>
<dbReference type="SFLD" id="SFLDF00288">
    <property type="entry name" value="HemN-like__clustered_with_nucl"/>
    <property type="match status" value="1"/>
</dbReference>
<dbReference type="SFLD" id="SFLDG01065">
    <property type="entry name" value="anaerobic_coproporphyrinogen-I"/>
    <property type="match status" value="1"/>
</dbReference>
<dbReference type="Pfam" id="PF06969">
    <property type="entry name" value="HemN_C"/>
    <property type="match status" value="1"/>
</dbReference>
<protein>
    <recommendedName>
        <fullName evidence="3 10">Heme chaperone HemW</fullName>
    </recommendedName>
</protein>
<dbReference type="CDD" id="cd01335">
    <property type="entry name" value="Radical_SAM"/>
    <property type="match status" value="1"/>
</dbReference>
<dbReference type="GO" id="GO:0051539">
    <property type="term" value="F:4 iron, 4 sulfur cluster binding"/>
    <property type="evidence" value="ECO:0007669"/>
    <property type="project" value="UniProtKB-UniRule"/>
</dbReference>
<dbReference type="AlphaFoldDB" id="A0A839F7Z7"/>
<dbReference type="InterPro" id="IPR010723">
    <property type="entry name" value="HemN_C"/>
</dbReference>
<keyword evidence="9 10" id="KW-0143">Chaperone</keyword>
<keyword evidence="10" id="KW-0004">4Fe-4S</keyword>
<dbReference type="InterPro" id="IPR058240">
    <property type="entry name" value="rSAM_sf"/>
</dbReference>
<dbReference type="InterPro" id="IPR007197">
    <property type="entry name" value="rSAM"/>
</dbReference>
<dbReference type="GO" id="GO:0006779">
    <property type="term" value="P:porphyrin-containing compound biosynthetic process"/>
    <property type="evidence" value="ECO:0007669"/>
    <property type="project" value="InterPro"/>
</dbReference>
<dbReference type="SMART" id="SM00729">
    <property type="entry name" value="Elp3"/>
    <property type="match status" value="1"/>
</dbReference>
<accession>A0A839F7Z7</accession>
<comment type="similarity">
    <text evidence="2">Belongs to the anaerobic coproporphyrinogen-III oxidase family. HemW subfamily.</text>
</comment>
<organism evidence="12 13">
    <name type="scientific">Dokdonella fugitiva</name>
    <dbReference type="NCBI Taxonomy" id="328517"/>
    <lineage>
        <taxon>Bacteria</taxon>
        <taxon>Pseudomonadati</taxon>
        <taxon>Pseudomonadota</taxon>
        <taxon>Gammaproteobacteria</taxon>
        <taxon>Lysobacterales</taxon>
        <taxon>Rhodanobacteraceae</taxon>
        <taxon>Dokdonella</taxon>
    </lineage>
</organism>
<evidence type="ECO:0000313" key="13">
    <source>
        <dbReference type="Proteomes" id="UP000550401"/>
    </source>
</evidence>
<keyword evidence="13" id="KW-1185">Reference proteome</keyword>
<dbReference type="InterPro" id="IPR013785">
    <property type="entry name" value="Aldolase_TIM"/>
</dbReference>
<dbReference type="GO" id="GO:0005737">
    <property type="term" value="C:cytoplasm"/>
    <property type="evidence" value="ECO:0007669"/>
    <property type="project" value="UniProtKB-SubCell"/>
</dbReference>
<dbReference type="Gene3D" id="3.20.20.70">
    <property type="entry name" value="Aldolase class I"/>
    <property type="match status" value="1"/>
</dbReference>
<evidence type="ECO:0000256" key="9">
    <source>
        <dbReference type="ARBA" id="ARBA00023186"/>
    </source>
</evidence>